<evidence type="ECO:0000256" key="1">
    <source>
        <dbReference type="ARBA" id="ARBA00022676"/>
    </source>
</evidence>
<dbReference type="InterPro" id="IPR051199">
    <property type="entry name" value="LPS_LOS_Heptosyltrfase"/>
</dbReference>
<dbReference type="AlphaFoldDB" id="A0A3B1CLD8"/>
<protein>
    <recommendedName>
        <fullName evidence="4">lipopolysaccharide heptosyltransferase II</fullName>
        <ecNumber evidence="4">2.4.99.24</ecNumber>
    </recommendedName>
</protein>
<name>A0A3B1CLD8_9ZZZZ</name>
<dbReference type="NCBIfam" id="TIGR02195">
    <property type="entry name" value="heptsyl_trn_II"/>
    <property type="match status" value="1"/>
</dbReference>
<comment type="similarity">
    <text evidence="3">Belongs to the glycosyltransferase 9 family.</text>
</comment>
<dbReference type="GO" id="GO:0005829">
    <property type="term" value="C:cytosol"/>
    <property type="evidence" value="ECO:0007669"/>
    <property type="project" value="TreeGrafter"/>
</dbReference>
<evidence type="ECO:0000256" key="3">
    <source>
        <dbReference type="ARBA" id="ARBA00043995"/>
    </source>
</evidence>
<evidence type="ECO:0000256" key="5">
    <source>
        <dbReference type="ARBA" id="ARBA00047503"/>
    </source>
</evidence>
<evidence type="ECO:0000313" key="6">
    <source>
        <dbReference type="EMBL" id="VAX17537.1"/>
    </source>
</evidence>
<dbReference type="InterPro" id="IPR002201">
    <property type="entry name" value="Glyco_trans_9"/>
</dbReference>
<dbReference type="PANTHER" id="PTHR30160:SF7">
    <property type="entry name" value="ADP-HEPTOSE--LPS HEPTOSYLTRANSFERASE 2"/>
    <property type="match status" value="1"/>
</dbReference>
<evidence type="ECO:0000256" key="2">
    <source>
        <dbReference type="ARBA" id="ARBA00022679"/>
    </source>
</evidence>
<dbReference type="GO" id="GO:0008713">
    <property type="term" value="F:ADP-heptose-lipopolysaccharide heptosyltransferase activity"/>
    <property type="evidence" value="ECO:0007669"/>
    <property type="project" value="UniProtKB-EC"/>
</dbReference>
<dbReference type="EMBL" id="UOGE01000023">
    <property type="protein sequence ID" value="VAX17537.1"/>
    <property type="molecule type" value="Genomic_DNA"/>
</dbReference>
<keyword evidence="2 6" id="KW-0808">Transferase</keyword>
<sequence length="328" mass="35461">MSDKKHPQKILVRMPNWLGDAVMALPVILGLKELFPTATIDIAIKNNFAGLIGLLPLASDVIALPDKNLRLTRSGRYHTALILPNSFRAAWDIWRAGIPERIGFAGDMRSFLLTRPLPRPAKHSMSQAEYFKTLALAAFPGFQAGGLKLLAPGLAINSAMKLLPKENTPLIGIGFGASFGAAKMWPAERFALLIDRLDELGSVVLLGAESDRGVEQKVLGLSKSNPLSLVGATDIQTLAGVFSRLSLYITNDTGPMHLAAAIGTPVIALFGPTSPAETKPLDKNAEVIYHGADCAPCWKRSCPLDHRCMTAITVDEVEKEAIRKLWLP</sequence>
<organism evidence="6">
    <name type="scientific">hydrothermal vent metagenome</name>
    <dbReference type="NCBI Taxonomy" id="652676"/>
    <lineage>
        <taxon>unclassified sequences</taxon>
        <taxon>metagenomes</taxon>
        <taxon>ecological metagenomes</taxon>
    </lineage>
</organism>
<gene>
    <name evidence="6" type="ORF">MNBD_NITROSPINAE02-398</name>
</gene>
<dbReference type="Pfam" id="PF01075">
    <property type="entry name" value="Glyco_transf_9"/>
    <property type="match status" value="1"/>
</dbReference>
<evidence type="ECO:0000256" key="4">
    <source>
        <dbReference type="ARBA" id="ARBA00044042"/>
    </source>
</evidence>
<dbReference type="SUPFAM" id="SSF53756">
    <property type="entry name" value="UDP-Glycosyltransferase/glycogen phosphorylase"/>
    <property type="match status" value="1"/>
</dbReference>
<dbReference type="PANTHER" id="PTHR30160">
    <property type="entry name" value="TETRAACYLDISACCHARIDE 4'-KINASE-RELATED"/>
    <property type="match status" value="1"/>
</dbReference>
<reference evidence="6" key="1">
    <citation type="submission" date="2018-06" db="EMBL/GenBank/DDBJ databases">
        <authorList>
            <person name="Zhirakovskaya E."/>
        </authorList>
    </citation>
    <scope>NUCLEOTIDE SEQUENCE</scope>
</reference>
<dbReference type="InterPro" id="IPR011910">
    <property type="entry name" value="RfaF"/>
</dbReference>
<dbReference type="CDD" id="cd03789">
    <property type="entry name" value="GT9_LPS_heptosyltransferase"/>
    <property type="match status" value="1"/>
</dbReference>
<comment type="catalytic activity">
    <reaction evidence="5">
        <text>an L-alpha-D-Hep-(1-&gt;5)-[alpha-Kdo-(2-&gt;4)]-alpha-Kdo-(2-&gt;6)-lipid A + ADP-L-glycero-beta-D-manno-heptose = an L-alpha-D-Hep-(1-&gt;3)-L-alpha-D-Hep-(1-&gt;5)-[alpha-Kdo-(2-&gt;4)]-alpha-Kdo-(2-&gt;6)-lipid A + ADP + H(+)</text>
        <dbReference type="Rhea" id="RHEA:74071"/>
        <dbReference type="ChEBI" id="CHEBI:15378"/>
        <dbReference type="ChEBI" id="CHEBI:61506"/>
        <dbReference type="ChEBI" id="CHEBI:193068"/>
        <dbReference type="ChEBI" id="CHEBI:193069"/>
        <dbReference type="ChEBI" id="CHEBI:456216"/>
        <dbReference type="EC" id="2.4.99.24"/>
    </reaction>
</comment>
<keyword evidence="1" id="KW-0328">Glycosyltransferase</keyword>
<dbReference type="GO" id="GO:0009244">
    <property type="term" value="P:lipopolysaccharide core region biosynthetic process"/>
    <property type="evidence" value="ECO:0007669"/>
    <property type="project" value="TreeGrafter"/>
</dbReference>
<dbReference type="Gene3D" id="3.40.50.2000">
    <property type="entry name" value="Glycogen Phosphorylase B"/>
    <property type="match status" value="2"/>
</dbReference>
<accession>A0A3B1CLD8</accession>
<proteinExistence type="inferred from homology"/>
<dbReference type="EC" id="2.4.99.24" evidence="4"/>